<comment type="caution">
    <text evidence="2">The sequence shown here is derived from an EMBL/GenBank/DDBJ whole genome shotgun (WGS) entry which is preliminary data.</text>
</comment>
<evidence type="ECO:0000256" key="1">
    <source>
        <dbReference type="SAM" id="MobiDB-lite"/>
    </source>
</evidence>
<feature type="region of interest" description="Disordered" evidence="1">
    <location>
        <begin position="105"/>
        <end position="124"/>
    </location>
</feature>
<evidence type="ECO:0000313" key="2">
    <source>
        <dbReference type="EMBL" id="PTB86035.1"/>
    </source>
</evidence>
<accession>A0A2T4CWW1</accession>
<dbReference type="InterPro" id="IPR047777">
    <property type="entry name" value="LapA-like_RM"/>
</dbReference>
<name>A0A2T4CWW1_9GAMM</name>
<organism evidence="2">
    <name type="scientific">Pseudidiomarina aestuarii</name>
    <dbReference type="NCBI Taxonomy" id="624146"/>
    <lineage>
        <taxon>Bacteria</taxon>
        <taxon>Pseudomonadati</taxon>
        <taxon>Pseudomonadota</taxon>
        <taxon>Gammaproteobacteria</taxon>
        <taxon>Alteromonadales</taxon>
        <taxon>Idiomarinaceae</taxon>
        <taxon>Pseudidiomarina</taxon>
    </lineage>
</organism>
<gene>
    <name evidence="2" type="ORF">C9940_04030</name>
</gene>
<sequence>MATEAGIISALIGTATATAVDGTVRNLQVGDKVYPNEIITTGIAGAIEIEFPDGGVMDLGRNSQAVLDSEAFELDVAEADTPPAADVVDDIDAIQQALLAGEDPTQVADPTAAGPGAQPTSEGGSEAVVVDYLAPRITPDSGFETTGPGIAFPDPPPFEFLVDESDDLDPIIPTDPTDPTDPNQPDALKPVADPVLTSYEFASQTEIDLPQDAYVFKQFSVDGFVDSSEDKSNPSTFEDIASLGGNDNETDLAGLLFTLKAPPSFGQLFIKNGDNWVELNEGNTFNSSDSIVWSATLAEFNSELTSKSYGGIKTGSSAWEGVALEATNLNGQSAKIAFDSERIYAN</sequence>
<proteinExistence type="predicted"/>
<dbReference type="AlphaFoldDB" id="A0A2T4CWW1"/>
<evidence type="ECO:0008006" key="3">
    <source>
        <dbReference type="Google" id="ProtNLM"/>
    </source>
</evidence>
<reference evidence="2" key="1">
    <citation type="submission" date="2018-03" db="EMBL/GenBank/DDBJ databases">
        <title>Cross-interface Injection: A General Nanoliter Liquid Handling Method Applied to Single Cells Genome Amplification Automated Nanoliter Liquid Handling Applied to Single Cell Multiple Displacement Amplification.</title>
        <authorList>
            <person name="Yun J."/>
            <person name="Xu P."/>
            <person name="Xu J."/>
            <person name="Dai X."/>
            <person name="Wang Y."/>
            <person name="Zheng X."/>
            <person name="Cao C."/>
            <person name="Yi Q."/>
            <person name="Zhu Y."/>
            <person name="Wang L."/>
            <person name="Dong Z."/>
            <person name="Huang Y."/>
            <person name="Huang L."/>
            <person name="Du W."/>
        </authorList>
    </citation>
    <scope>NUCLEOTIDE SEQUENCE [LARGE SCALE GENOMIC DNA]</scope>
    <source>
        <strain evidence="2">Z-D3-2</strain>
    </source>
</reference>
<dbReference type="EMBL" id="PYVN01000046">
    <property type="protein sequence ID" value="PTB86035.1"/>
    <property type="molecule type" value="Genomic_DNA"/>
</dbReference>
<dbReference type="NCBIfam" id="NF033682">
    <property type="entry name" value="retention_LapA"/>
    <property type="match status" value="1"/>
</dbReference>
<protein>
    <recommendedName>
        <fullName evidence="3">Retention module-containing protein</fullName>
    </recommendedName>
</protein>